<organism evidence="2">
    <name type="scientific">hydrothermal vent metagenome</name>
    <dbReference type="NCBI Taxonomy" id="652676"/>
    <lineage>
        <taxon>unclassified sequences</taxon>
        <taxon>metagenomes</taxon>
        <taxon>ecological metagenomes</taxon>
    </lineage>
</organism>
<proteinExistence type="predicted"/>
<evidence type="ECO:0000256" key="1">
    <source>
        <dbReference type="SAM" id="Coils"/>
    </source>
</evidence>
<dbReference type="Gene3D" id="1.20.5.340">
    <property type="match status" value="1"/>
</dbReference>
<accession>A0A3B1AG83</accession>
<feature type="coiled-coil region" evidence="1">
    <location>
        <begin position="46"/>
        <end position="87"/>
    </location>
</feature>
<sequence>MKFELLLTGLAGLALGVGATLLMVDRAGDRPDAQLDAKSALSRERVDQIETRAAELDERIRTATEKITDRDTQISALQQRIADLKAEAELDPLGSEADILPAPAAEDVPGLAKGLNAYMGKMMNSEAGKAIMRAGTMQGLKVRYADLNATLGLSDAQVADFLGLIADKELLGMQIPGSDVKMDGDGVLGLSLDMDALAKIKQEETVLNDKIQAILGEQGYEYYKTYEDTHEDRQIVSALETAMGDSALPLDAAQKEQLLALMIAERDGSMAMIDGMEALSADFDWEKAKSEVAQRNARVLGHASGILYQEQYTMLEQLFEQKRSMMDMINMAVEARKPTVE</sequence>
<dbReference type="EMBL" id="UOFU01000400">
    <property type="protein sequence ID" value="VAX04939.1"/>
    <property type="molecule type" value="Genomic_DNA"/>
</dbReference>
<dbReference type="AlphaFoldDB" id="A0A3B1AG83"/>
<gene>
    <name evidence="2" type="ORF">MNBD_GAMMA20-592</name>
</gene>
<reference evidence="2" key="1">
    <citation type="submission" date="2018-06" db="EMBL/GenBank/DDBJ databases">
        <authorList>
            <person name="Zhirakovskaya E."/>
        </authorList>
    </citation>
    <scope>NUCLEOTIDE SEQUENCE</scope>
</reference>
<keyword evidence="1" id="KW-0175">Coiled coil</keyword>
<evidence type="ECO:0000313" key="2">
    <source>
        <dbReference type="EMBL" id="VAX04939.1"/>
    </source>
</evidence>
<protein>
    <submittedName>
        <fullName evidence="2">Uncharacterized protein</fullName>
    </submittedName>
</protein>
<name>A0A3B1AG83_9ZZZZ</name>